<dbReference type="OrthoDB" id="9787936at2"/>
<evidence type="ECO:0000256" key="9">
    <source>
        <dbReference type="SAM" id="Phobius"/>
    </source>
</evidence>
<evidence type="ECO:0000256" key="1">
    <source>
        <dbReference type="ARBA" id="ARBA00004651"/>
    </source>
</evidence>
<dbReference type="PANTHER" id="PTHR37324:SF2">
    <property type="entry name" value="PTS SYSTEM GALACTITOL-SPECIFIC EIIC COMPONENT"/>
    <property type="match status" value="1"/>
</dbReference>
<dbReference type="PIRSF" id="PIRSF006304">
    <property type="entry name" value="GatC"/>
    <property type="match status" value="1"/>
</dbReference>
<dbReference type="GO" id="GO:0005886">
    <property type="term" value="C:plasma membrane"/>
    <property type="evidence" value="ECO:0007669"/>
    <property type="project" value="UniProtKB-SubCell"/>
</dbReference>
<reference evidence="11 12" key="1">
    <citation type="submission" date="2016-10" db="EMBL/GenBank/DDBJ databases">
        <authorList>
            <person name="de Groot N.N."/>
        </authorList>
    </citation>
    <scope>NUCLEOTIDE SEQUENCE [LARGE SCALE GENOMIC DNA]</scope>
    <source>
        <strain evidence="11 12">DSM 13305</strain>
    </source>
</reference>
<accession>A0A1H8WND1</accession>
<name>A0A1H8WND1_9FIRM</name>
<keyword evidence="3" id="KW-1003">Cell membrane</keyword>
<feature type="transmembrane region" description="Helical" evidence="9">
    <location>
        <begin position="37"/>
        <end position="59"/>
    </location>
</feature>
<keyword evidence="2" id="KW-0813">Transport</keyword>
<organism evidence="11 12">
    <name type="scientific">Propionispora vibrioides</name>
    <dbReference type="NCBI Taxonomy" id="112903"/>
    <lineage>
        <taxon>Bacteria</taxon>
        <taxon>Bacillati</taxon>
        <taxon>Bacillota</taxon>
        <taxon>Negativicutes</taxon>
        <taxon>Selenomonadales</taxon>
        <taxon>Sporomusaceae</taxon>
        <taxon>Propionispora</taxon>
    </lineage>
</organism>
<dbReference type="GO" id="GO:0009401">
    <property type="term" value="P:phosphoenolpyruvate-dependent sugar phosphotransferase system"/>
    <property type="evidence" value="ECO:0007669"/>
    <property type="project" value="UniProtKB-KW"/>
</dbReference>
<evidence type="ECO:0000256" key="7">
    <source>
        <dbReference type="ARBA" id="ARBA00022989"/>
    </source>
</evidence>
<dbReference type="PROSITE" id="PS51104">
    <property type="entry name" value="PTS_EIIC_TYPE_2"/>
    <property type="match status" value="1"/>
</dbReference>
<dbReference type="STRING" id="112903.SAMN04490178_11677"/>
<dbReference type="InterPro" id="IPR013853">
    <property type="entry name" value="EIIC-GAT"/>
</dbReference>
<dbReference type="PANTHER" id="PTHR37324">
    <property type="entry name" value="PTS SYSTEM GALACTITOL-SPECIFIC EIIC COMPONENT"/>
    <property type="match status" value="1"/>
</dbReference>
<comment type="subcellular location">
    <subcellularLocation>
        <location evidence="1">Cell membrane</location>
        <topology evidence="1">Multi-pass membrane protein</topology>
    </subcellularLocation>
</comment>
<keyword evidence="8 9" id="KW-0472">Membrane</keyword>
<dbReference type="InterPro" id="IPR013014">
    <property type="entry name" value="PTS_EIIC_2"/>
</dbReference>
<keyword evidence="12" id="KW-1185">Reference proteome</keyword>
<evidence type="ECO:0000256" key="3">
    <source>
        <dbReference type="ARBA" id="ARBA00022475"/>
    </source>
</evidence>
<feature type="transmembrane region" description="Helical" evidence="9">
    <location>
        <begin position="368"/>
        <end position="387"/>
    </location>
</feature>
<keyword evidence="5" id="KW-0598">Phosphotransferase system</keyword>
<dbReference type="AlphaFoldDB" id="A0A1H8WND1"/>
<feature type="transmembrane region" description="Helical" evidence="9">
    <location>
        <begin position="399"/>
        <end position="420"/>
    </location>
</feature>
<feature type="transmembrane region" description="Helical" evidence="9">
    <location>
        <begin position="254"/>
        <end position="282"/>
    </location>
</feature>
<dbReference type="Proteomes" id="UP000198847">
    <property type="component" value="Unassembled WGS sequence"/>
</dbReference>
<dbReference type="RefSeq" id="WP_091748376.1">
    <property type="nucleotide sequence ID" value="NZ_FODY01000016.1"/>
</dbReference>
<evidence type="ECO:0000256" key="6">
    <source>
        <dbReference type="ARBA" id="ARBA00022692"/>
    </source>
</evidence>
<feature type="transmembrane region" description="Helical" evidence="9">
    <location>
        <begin position="427"/>
        <end position="444"/>
    </location>
</feature>
<keyword evidence="6 9" id="KW-0812">Transmembrane</keyword>
<feature type="transmembrane region" description="Helical" evidence="9">
    <location>
        <begin position="137"/>
        <end position="163"/>
    </location>
</feature>
<evidence type="ECO:0000313" key="11">
    <source>
        <dbReference type="EMBL" id="SEP28588.1"/>
    </source>
</evidence>
<evidence type="ECO:0000256" key="2">
    <source>
        <dbReference type="ARBA" id="ARBA00022448"/>
    </source>
</evidence>
<dbReference type="GO" id="GO:0015577">
    <property type="term" value="F:galactitol transmembrane transporter activity"/>
    <property type="evidence" value="ECO:0007669"/>
    <property type="project" value="InterPro"/>
</dbReference>
<evidence type="ECO:0000256" key="8">
    <source>
        <dbReference type="ARBA" id="ARBA00023136"/>
    </source>
</evidence>
<evidence type="ECO:0000256" key="5">
    <source>
        <dbReference type="ARBA" id="ARBA00022683"/>
    </source>
</evidence>
<keyword evidence="4" id="KW-0762">Sugar transport</keyword>
<gene>
    <name evidence="11" type="ORF">SAMN04490178_11677</name>
</gene>
<evidence type="ECO:0000313" key="12">
    <source>
        <dbReference type="Proteomes" id="UP000198847"/>
    </source>
</evidence>
<proteinExistence type="predicted"/>
<feature type="transmembrane region" description="Helical" evidence="9">
    <location>
        <begin position="313"/>
        <end position="332"/>
    </location>
</feature>
<evidence type="ECO:0000256" key="4">
    <source>
        <dbReference type="ARBA" id="ARBA00022597"/>
    </source>
</evidence>
<dbReference type="EMBL" id="FODY01000016">
    <property type="protein sequence ID" value="SEP28588.1"/>
    <property type="molecule type" value="Genomic_DNA"/>
</dbReference>
<protein>
    <submittedName>
        <fullName evidence="11">PTS system, galactitol-specific IIC component</fullName>
    </submittedName>
</protein>
<keyword evidence="7 9" id="KW-1133">Transmembrane helix</keyword>
<evidence type="ECO:0000259" key="10">
    <source>
        <dbReference type="PROSITE" id="PS51104"/>
    </source>
</evidence>
<feature type="transmembrane region" description="Helical" evidence="9">
    <location>
        <begin position="96"/>
        <end position="116"/>
    </location>
</feature>
<dbReference type="InterPro" id="IPR004703">
    <property type="entry name" value="PTS_sugar-sp_permease"/>
</dbReference>
<sequence>MFFEILKQIFDTFGAAIFVPVVLFIVALFLKIKPKQAFNAALLAGIGLTGFNMLIGSYIPLVAPVVKRMVEITGVNLPVMDLGWQTTAIVGYSTKVGMVFVGLALLVQIVLFLLKWTNIFMPGDLWNNYSFMVWGSLIYLLTNNMILAVFCMIVMNLYILLFAEVLAKRWSTYYGYPNCAMTAPHHLEAVPYAVAMNWLLNKFGLHKINLNPQSIQKKLGFLGEPMFLGFLLGIFLGIMGNLSRLSTLTAWGEIAGLAIGTAAVMNIFPKVAGVFASAFLPLTEASKKTAKSGVKSREWYLAVNDAAGYGEPATLITGIILIPVMVVLALILPGNTTLPMVDLIALPFMIEVVIAVSNGNILKGIISGAIWFALGLYMCSYTAPLFTEVATQVGVKIPAVGVMITSFGILAHPFMGLLFLAFLSQNVIIIGGVLVIYFALYFWFKKNRTAVHAYLEDANQESKPAGQTVSG</sequence>
<feature type="transmembrane region" description="Helical" evidence="9">
    <location>
        <begin position="12"/>
        <end position="30"/>
    </location>
</feature>
<feature type="domain" description="PTS EIIC type-2" evidence="10">
    <location>
        <begin position="7"/>
        <end position="445"/>
    </location>
</feature>
<feature type="transmembrane region" description="Helical" evidence="9">
    <location>
        <begin position="221"/>
        <end position="242"/>
    </location>
</feature>
<dbReference type="Pfam" id="PF03611">
    <property type="entry name" value="EIIC-GAT"/>
    <property type="match status" value="1"/>
</dbReference>